<dbReference type="InterPro" id="IPR015813">
    <property type="entry name" value="Pyrv/PenolPyrv_kinase-like_dom"/>
</dbReference>
<evidence type="ECO:0000256" key="1">
    <source>
        <dbReference type="ARBA" id="ARBA00001946"/>
    </source>
</evidence>
<dbReference type="PANTHER" id="PTHR32308:SF10">
    <property type="entry name" value="CITRATE LYASE SUBUNIT BETA"/>
    <property type="match status" value="1"/>
</dbReference>
<dbReference type="SUPFAM" id="SSF51621">
    <property type="entry name" value="Phosphoenolpyruvate/pyruvate domain"/>
    <property type="match status" value="1"/>
</dbReference>
<evidence type="ECO:0000313" key="5">
    <source>
        <dbReference type="EMBL" id="MCY9185243.1"/>
    </source>
</evidence>
<dbReference type="GO" id="GO:0006107">
    <property type="term" value="P:oxaloacetate metabolic process"/>
    <property type="evidence" value="ECO:0007669"/>
    <property type="project" value="TreeGrafter"/>
</dbReference>
<gene>
    <name evidence="5" type="ORF">MOF03_11370</name>
</gene>
<dbReference type="AlphaFoldDB" id="A0A9Q4HPN6"/>
<evidence type="ECO:0000256" key="2">
    <source>
        <dbReference type="ARBA" id="ARBA00022723"/>
    </source>
</evidence>
<name>A0A9Q4HPN6_9BACI</name>
<reference evidence="5" key="1">
    <citation type="submission" date="2022-02" db="EMBL/GenBank/DDBJ databases">
        <title>Crop Bioprotection Bacillus Genome Sequencing.</title>
        <authorList>
            <person name="Dunlap C."/>
        </authorList>
    </citation>
    <scope>NUCLEOTIDE SEQUENCE</scope>
    <source>
        <strain evidence="5">EC49O2N-C10</strain>
    </source>
</reference>
<dbReference type="EMBL" id="JALAWA010000006">
    <property type="protein sequence ID" value="MCY9185243.1"/>
    <property type="molecule type" value="Genomic_DNA"/>
</dbReference>
<dbReference type="InterPro" id="IPR040442">
    <property type="entry name" value="Pyrv_kinase-like_dom_sf"/>
</dbReference>
<dbReference type="Gene3D" id="3.20.20.60">
    <property type="entry name" value="Phosphoenolpyruvate-binding domains"/>
    <property type="match status" value="2"/>
</dbReference>
<dbReference type="InterPro" id="IPR011206">
    <property type="entry name" value="Citrate_lyase_beta/mcl1/mcl2"/>
</dbReference>
<feature type="binding site" evidence="4">
    <location>
        <position position="207"/>
    </location>
    <ligand>
        <name>Mg(2+)</name>
        <dbReference type="ChEBI" id="CHEBI:18420"/>
    </ligand>
</feature>
<dbReference type="GO" id="GO:0016829">
    <property type="term" value="F:lyase activity"/>
    <property type="evidence" value="ECO:0007669"/>
    <property type="project" value="UniProtKB-KW"/>
</dbReference>
<feature type="binding site" evidence="4">
    <location>
        <position position="178"/>
    </location>
    <ligand>
        <name>Mg(2+)</name>
        <dbReference type="ChEBI" id="CHEBI:18420"/>
    </ligand>
</feature>
<dbReference type="PANTHER" id="PTHR32308">
    <property type="entry name" value="LYASE BETA SUBUNIT, PUTATIVE (AFU_ORTHOLOGUE AFUA_4G13030)-RELATED"/>
    <property type="match status" value="1"/>
</dbReference>
<organism evidence="5 6">
    <name type="scientific">Bacillus halotolerans</name>
    <dbReference type="NCBI Taxonomy" id="260554"/>
    <lineage>
        <taxon>Bacteria</taxon>
        <taxon>Bacillati</taxon>
        <taxon>Bacillota</taxon>
        <taxon>Bacilli</taxon>
        <taxon>Bacillales</taxon>
        <taxon>Bacillaceae</taxon>
        <taxon>Bacillus</taxon>
    </lineage>
</organism>
<dbReference type="PIRSF" id="PIRSF015582">
    <property type="entry name" value="Cit_lyase_B"/>
    <property type="match status" value="1"/>
</dbReference>
<evidence type="ECO:0000256" key="3">
    <source>
        <dbReference type="ARBA" id="ARBA00022842"/>
    </source>
</evidence>
<dbReference type="Pfam" id="PF15617">
    <property type="entry name" value="C-C_Bond_Lyase"/>
    <property type="match status" value="1"/>
</dbReference>
<comment type="caution">
    <text evidence="5">The sequence shown here is derived from an EMBL/GenBank/DDBJ whole genome shotgun (WGS) entry which is preliminary data.</text>
</comment>
<comment type="cofactor">
    <cofactor evidence="1">
        <name>Mg(2+)</name>
        <dbReference type="ChEBI" id="CHEBI:18420"/>
    </cofactor>
</comment>
<keyword evidence="3 4" id="KW-0460">Magnesium</keyword>
<dbReference type="Proteomes" id="UP001073053">
    <property type="component" value="Unassembled WGS sequence"/>
</dbReference>
<keyword evidence="5" id="KW-0456">Lyase</keyword>
<keyword evidence="2 4" id="KW-0479">Metal-binding</keyword>
<proteinExistence type="predicted"/>
<dbReference type="RefSeq" id="WP_185848322.1">
    <property type="nucleotide sequence ID" value="NZ_JALAVZ010000004.1"/>
</dbReference>
<dbReference type="InterPro" id="IPR039480">
    <property type="entry name" value="C-C_Bond_Lyase-like"/>
</dbReference>
<accession>A0A9Q4HPN6</accession>
<sequence length="386" mass="44167">MRYFHYLSARQEEHVFYQVPKQVTKEAPKKWLEQALGALLYMPATRHDIAAMITEQKYEDLTSVVFCLEDAIGDHEVEQAEHNLNIQLERIEQAIQQNKIEPDNLPLMFVRVRSPKQLQELAGRLKRFLHLLTGFVFPKCSGVNARDYAETLENISRDRRAPIYGMPILETPDLLSKETRPEAFGELSAVLHQYQDLILNVRIGATDLCGLYGIRRKPGQTIYDIRLISDFMADVINYFGRTFVVSGSVWEYFQTAQKPHLLSAHQPSELNEHVKGLVKETELDIANGIHGKTVIHPSQLKAVNSLYVVSKEDYMDALSIIHHGNGSIGVMKSHFSNKMNEMKPHMKWAENIIIKSEIYGVYHENRSFSDLLNEQQNTSNIGQYGG</sequence>
<protein>
    <submittedName>
        <fullName evidence="5">HpcH/HpaI aldolase/citrate lyase family protein</fullName>
    </submittedName>
</protein>
<evidence type="ECO:0000313" key="6">
    <source>
        <dbReference type="Proteomes" id="UP001073053"/>
    </source>
</evidence>
<dbReference type="GO" id="GO:0000287">
    <property type="term" value="F:magnesium ion binding"/>
    <property type="evidence" value="ECO:0007669"/>
    <property type="project" value="TreeGrafter"/>
</dbReference>
<evidence type="ECO:0000256" key="4">
    <source>
        <dbReference type="PIRSR" id="PIRSR015582-2"/>
    </source>
</evidence>